<dbReference type="EMBL" id="CAXLJM020000141">
    <property type="protein sequence ID" value="CAL8140789.1"/>
    <property type="molecule type" value="Genomic_DNA"/>
</dbReference>
<dbReference type="Gene3D" id="3.40.50.300">
    <property type="entry name" value="P-loop containing nucleotide triphosphate hydrolases"/>
    <property type="match status" value="1"/>
</dbReference>
<dbReference type="Gene3D" id="1.25.40.20">
    <property type="entry name" value="Ankyrin repeat-containing domain"/>
    <property type="match status" value="4"/>
</dbReference>
<name>A0ABP1S0Y2_9HEXA</name>
<dbReference type="Pfam" id="PF12796">
    <property type="entry name" value="Ank_2"/>
    <property type="match status" value="2"/>
</dbReference>
<feature type="repeat" description="ANK" evidence="3">
    <location>
        <begin position="2947"/>
        <end position="2979"/>
    </location>
</feature>
<keyword evidence="5" id="KW-1185">Reference proteome</keyword>
<keyword evidence="2 3" id="KW-0040">ANK repeat</keyword>
<dbReference type="SMART" id="SM00248">
    <property type="entry name" value="ANK"/>
    <property type="match status" value="15"/>
</dbReference>
<keyword evidence="1" id="KW-0677">Repeat</keyword>
<dbReference type="PROSITE" id="PS50088">
    <property type="entry name" value="ANK_REPEAT"/>
    <property type="match status" value="2"/>
</dbReference>
<evidence type="ECO:0000313" key="5">
    <source>
        <dbReference type="Proteomes" id="UP001642540"/>
    </source>
</evidence>
<dbReference type="PRINTS" id="PR01415">
    <property type="entry name" value="ANKYRIN"/>
</dbReference>
<evidence type="ECO:0000256" key="2">
    <source>
        <dbReference type="ARBA" id="ARBA00023043"/>
    </source>
</evidence>
<dbReference type="InterPro" id="IPR027417">
    <property type="entry name" value="P-loop_NTPase"/>
</dbReference>
<protein>
    <submittedName>
        <fullName evidence="4">Uncharacterized protein</fullName>
    </submittedName>
</protein>
<dbReference type="Proteomes" id="UP001642540">
    <property type="component" value="Unassembled WGS sequence"/>
</dbReference>
<feature type="repeat" description="ANK" evidence="3">
    <location>
        <begin position="2980"/>
        <end position="3015"/>
    </location>
</feature>
<sequence>MDDWEKEHITKNLSSLLKLTRCNTELIAELTPLLSSSDVDQLETKLRDGGMAQSKLFYDIAVTRHGMYETLTKALLETKQTGAFQILLQGAMMHRPGIALGLSVMNPESLRQALKGFGKHALSCLVNFQSHELPLKLLLQQIPEDKADFLVDKCLTGELLAKVIDNRRPTLFNNSVPPDIPYYVARRLTSRHRLKPEIFTKNSNDIFVVKNIQLHELSRLSGNEGADVSTNQTESLTRRFIVLIYEQDYEQICKITSDPIHLLEFSNEQFTWIKSQGDLLTLQSYINDSQTDLTEDEFVDACLKCNYPICISDTPGMGKTVLLASLANNIMRLNPQRHVRYMVLRELVPLFEGHAPENIDSRLIIHIISEQASEFEFGKKLMKELLNSESLTVEILFDGFDEVFASQVKTAKNILRIVLKMKSVRIYVATRPHMRDELEKTLGVLGYNIKPFETDEQIKCLKKCWIQEEPSLNITILEEYARDCLVALEKNMKDSEREIAGIPLQCRMLAEVYQEDAIKYSKANKVSDFETGMVIRITSIFDMYRKLITMRFKRISKDGEGQKLKSVTFAHMQAAVQLLFPECDEQLKSILTEVNEVLTLRELCEIGILEKKIPTLATPRFIHRTFAEYFLGLFVVRMLHYHEDFGWQFFTRNTFLKFLYQTVFLTTRSSVSLLDTCGVGKSDSITSSNFNYSVICYFINAHLKILEPQDHAGKSPWTKDASKLYDVLAAAITHDFPAVFHQLSEEPTTYPNLILDNNLISCLALLCAKYSNLELFKMMHEYLLDCFKSIQPQFLISSSPEFEITPLHIAVERGDYGITDFIIKYLKINDAFHEPKYVTHCCIAGSKRDKPATVDFKKQIIKLTFDNYPHWINETMPDGTTPLLQDHAHLELLQTLLDCGADVNAINSNGCVLHRLFDNELTPEKYYDLKLLLMKHKIEVFNSTGGKTQTPLHIAVHKIDLLEDSIRLFQWMKADFNAVDENGDSIFFYAVRAKRSLSVLQKLLEYGCIWKTQNKNHENVFHIAANHGYYEAFEFLLECHDFELSCLNSASKSGITPLIQALQLGKGLPLSLIKKIENKGFVITNEVASKGLKTILCNKNIMAWELNENFTNVTCHLMQKGGVLVCRNGESPWKLEATQKNMHNIAASVKCNASLCMELRNLGVLEIGTPETVANENCLQQCHPKLLADLKNIGRSSIDEIELPQEESFESLYQKLIIQENSFERLCVSLITCKQIQTFGILKQCLQSELQESIKFVTPVKGLLPFIHSKYQQVVILRSPSIDLSTTRLRNTIDPDLPVIQFEDLSIDIHETNLLIYRCESAESDVIQALNNLEMKVICVCLATSDDHNTCLTLFDDMSWDDLSTNFQDKLSLYAGVRAEICKSSLADPVNLKNESLVAFIFENEQLSTEIHRMIEEFSNTYLNHEPLSWIPEQVHGEITPLHIAVKVGYIATTKFLLSSKSQVELQQLKYLIHFCVAESSNDDSDTILRKETIIGLLIKKNKSWIDESFYQTETPPLLQSRVNEKLLDCLVKSGSDVEIALEHGKGLTVRLVEILKENGLQWTTNLASKVLTNLFCTKRIMGWELNSDFVKVADFLLEKGAQIICQNGKSVWEVEAVKANIKRIAEATLCNHALVDELEKRGFHDAARFTDSDLLYNILQTLGHKKSFEYLCTSLIACNQIKPYILLKLCLQSDGNQAAKFITPTIGIEEFLENEVCNVAVLQSSNVELSIARIKETLDKDAAVLTEADIHREPNQFKEHFTNMLVLECGIATEQTIQRLGSIHHKVICVCAEVSVELTISETCKILYDEFSWKDLSPYYKKVLKMSVAAQHEMNGILHIDYKLLGNEEFVKFIIENESSNVMKLATDHATVQEEIFENNPNILFSDDPQIFTDSLAHCSRTGTCSNHRVSFSFKSKNFKLLDESLPDGTTPLLQSAVHSKLVECLINQGADTNVQTKNGVTFLIKVLSSGHGLNLNILKLMEKKGYIISQQQASKGLSALFSSKNTKPFGLNQDFTQILDYMTEKTGNLASQNNIWESKLIKSSLPKIIKVTQRSKKLLEELQSRGILTELKMKEFSKQSELLFKSLQTSEHHDSFAAICSSLVACNQIEPFMLLKQCFRSDITDRIMFVSPQEKLADFVMKSKHDCIIVLQSLDFELTTERIKDTIEADVFHVNDETLHDELPTTSILIYKCEKAEVVDVKRLAAFQRKIICLCKSFDDEIKDVKLYEDKITWNDLSEELKYDLMSGICDANIETIGKYSELNDDELVNFIRQNLPQFTGIEKEESNSDDKYLSKDIFQYFNVDKFVFIGISRDELNTYIKFDHKIGGTGDDIDKLDFMLIENEQSFVGICKETSYNVHLIEHEDGRFKLLKTKGKDNKLQNFIEKNPKKPKCDNIPVCICGEHGVGSGNLIWNVFHMYGKGRTYWINILDIIEQMEICDFKLGDSLTLSEVTKLFNSKFSGLNSLECWRNIRKPIGGAFLRNHLIQTAIVIEKLLKYIRCDEGERKQLIYIAVKMLFPKLVRHEVVLDLEKYFECGVLKYVDSSPVFAQNDLTWYFMSELLTSYEDIVFVNIAELTQDIFRDCIESTEVNITHHLMFNRKKFSWFKHRIKSFRFVNATFFTFFECILSLHFEMFSSVLREFPDKTEDFWTKWLNACVLGNHFNLLKLSINSSISMKQTESELENLLCLAVKLADIPVIDLLMEQFPLHNKQNAFGFEVTKNGLKVKISILHIAALRGSYSVIHHLITNKRFNQKLRNKDMRNIISYCVYDSVNNPSQVEERKLIIRLLFEHDSTLINDKSEKEIWIPPLFVPNTHVDLVKFLINFGVDCNVVYKNSKNILHFHAEYMTPEDYHKLAETLFARRNLKIFNAVDKSKNTPLYYAVSYIELLDKTMELFSAAKANFNAEDQYGDTVLIKAVYCNSSLRVLETLIHYGADFTIQGKYGYSVLHMAADSGNVSALRYFITLGCEINVKNVYDNTPLHVELKHVFGISHETVKILIEHGADVNSVNKKGETPISLAENRGVEARTVAILKNAASHNPK</sequence>
<dbReference type="InterPro" id="IPR002110">
    <property type="entry name" value="Ankyrin_rpt"/>
</dbReference>
<dbReference type="PROSITE" id="PS50297">
    <property type="entry name" value="ANK_REP_REGION"/>
    <property type="match status" value="1"/>
</dbReference>
<evidence type="ECO:0000256" key="1">
    <source>
        <dbReference type="ARBA" id="ARBA00022737"/>
    </source>
</evidence>
<gene>
    <name evidence="4" type="ORF">ODALV1_LOCUS28422</name>
</gene>
<dbReference type="PANTHER" id="PTHR24198">
    <property type="entry name" value="ANKYRIN REPEAT AND PROTEIN KINASE DOMAIN-CONTAINING PROTEIN"/>
    <property type="match status" value="1"/>
</dbReference>
<evidence type="ECO:0000313" key="4">
    <source>
        <dbReference type="EMBL" id="CAL8140789.1"/>
    </source>
</evidence>
<dbReference type="SUPFAM" id="SSF48403">
    <property type="entry name" value="Ankyrin repeat"/>
    <property type="match status" value="3"/>
</dbReference>
<evidence type="ECO:0000256" key="3">
    <source>
        <dbReference type="PROSITE-ProRule" id="PRU00023"/>
    </source>
</evidence>
<proteinExistence type="predicted"/>
<dbReference type="InterPro" id="IPR036770">
    <property type="entry name" value="Ankyrin_rpt-contain_sf"/>
</dbReference>
<dbReference type="PANTHER" id="PTHR24198:SF194">
    <property type="entry name" value="INVERSIN-A"/>
    <property type="match status" value="1"/>
</dbReference>
<organism evidence="4 5">
    <name type="scientific">Orchesella dallaii</name>
    <dbReference type="NCBI Taxonomy" id="48710"/>
    <lineage>
        <taxon>Eukaryota</taxon>
        <taxon>Metazoa</taxon>
        <taxon>Ecdysozoa</taxon>
        <taxon>Arthropoda</taxon>
        <taxon>Hexapoda</taxon>
        <taxon>Collembola</taxon>
        <taxon>Entomobryomorpha</taxon>
        <taxon>Entomobryoidea</taxon>
        <taxon>Orchesellidae</taxon>
        <taxon>Orchesellinae</taxon>
        <taxon>Orchesella</taxon>
    </lineage>
</organism>
<comment type="caution">
    <text evidence="4">The sequence shown here is derived from an EMBL/GenBank/DDBJ whole genome shotgun (WGS) entry which is preliminary data.</text>
</comment>
<accession>A0ABP1S0Y2</accession>
<reference evidence="4 5" key="1">
    <citation type="submission" date="2024-08" db="EMBL/GenBank/DDBJ databases">
        <authorList>
            <person name="Cucini C."/>
            <person name="Frati F."/>
        </authorList>
    </citation>
    <scope>NUCLEOTIDE SEQUENCE [LARGE SCALE GENOMIC DNA]</scope>
</reference>